<dbReference type="KEGG" id="gtt:GUITHDRAFT_160384"/>
<evidence type="ECO:0000313" key="2">
    <source>
        <dbReference type="EnsemblProtists" id="EKX55137"/>
    </source>
</evidence>
<name>L1K3H3_GUITC</name>
<evidence type="ECO:0000313" key="1">
    <source>
        <dbReference type="EMBL" id="EKX55137.1"/>
    </source>
</evidence>
<dbReference type="GeneID" id="17311833"/>
<accession>L1K3H3</accession>
<dbReference type="PaxDb" id="55529-EKX55137"/>
<gene>
    <name evidence="1" type="ORF">GUITHDRAFT_160384</name>
</gene>
<dbReference type="EnsemblProtists" id="EKX55137">
    <property type="protein sequence ID" value="EKX55137"/>
    <property type="gene ID" value="GUITHDRAFT_160384"/>
</dbReference>
<organism evidence="1">
    <name type="scientific">Guillardia theta (strain CCMP2712)</name>
    <name type="common">Cryptophyte</name>
    <dbReference type="NCBI Taxonomy" id="905079"/>
    <lineage>
        <taxon>Eukaryota</taxon>
        <taxon>Cryptophyceae</taxon>
        <taxon>Pyrenomonadales</taxon>
        <taxon>Geminigeraceae</taxon>
        <taxon>Guillardia</taxon>
    </lineage>
</organism>
<reference evidence="3" key="2">
    <citation type="submission" date="2012-11" db="EMBL/GenBank/DDBJ databases">
        <authorList>
            <person name="Kuo A."/>
            <person name="Curtis B.A."/>
            <person name="Tanifuji G."/>
            <person name="Burki F."/>
            <person name="Gruber A."/>
            <person name="Irimia M."/>
            <person name="Maruyama S."/>
            <person name="Arias M.C."/>
            <person name="Ball S.G."/>
            <person name="Gile G.H."/>
            <person name="Hirakawa Y."/>
            <person name="Hopkins J.F."/>
            <person name="Rensing S.A."/>
            <person name="Schmutz J."/>
            <person name="Symeonidi A."/>
            <person name="Elias M."/>
            <person name="Eveleigh R.J."/>
            <person name="Herman E.K."/>
            <person name="Klute M.J."/>
            <person name="Nakayama T."/>
            <person name="Obornik M."/>
            <person name="Reyes-Prieto A."/>
            <person name="Armbrust E.V."/>
            <person name="Aves S.J."/>
            <person name="Beiko R.G."/>
            <person name="Coutinho P."/>
            <person name="Dacks J.B."/>
            <person name="Durnford D.G."/>
            <person name="Fast N.M."/>
            <person name="Green B.R."/>
            <person name="Grisdale C."/>
            <person name="Hempe F."/>
            <person name="Henrissat B."/>
            <person name="Hoppner M.P."/>
            <person name="Ishida K.-I."/>
            <person name="Kim E."/>
            <person name="Koreny L."/>
            <person name="Kroth P.G."/>
            <person name="Liu Y."/>
            <person name="Malik S.-B."/>
            <person name="Maier U.G."/>
            <person name="McRose D."/>
            <person name="Mock T."/>
            <person name="Neilson J.A."/>
            <person name="Onodera N.T."/>
            <person name="Poole A.M."/>
            <person name="Pritham E.J."/>
            <person name="Richards T.A."/>
            <person name="Rocap G."/>
            <person name="Roy S.W."/>
            <person name="Sarai C."/>
            <person name="Schaack S."/>
            <person name="Shirato S."/>
            <person name="Slamovits C.H."/>
            <person name="Spencer D.F."/>
            <person name="Suzuki S."/>
            <person name="Worden A.Z."/>
            <person name="Zauner S."/>
            <person name="Barry K."/>
            <person name="Bell C."/>
            <person name="Bharti A.K."/>
            <person name="Crow J.A."/>
            <person name="Grimwood J."/>
            <person name="Kramer R."/>
            <person name="Lindquist E."/>
            <person name="Lucas S."/>
            <person name="Salamov A."/>
            <person name="McFadden G.I."/>
            <person name="Lane C.E."/>
            <person name="Keeling P.J."/>
            <person name="Gray M.W."/>
            <person name="Grigoriev I.V."/>
            <person name="Archibald J.M."/>
        </authorList>
    </citation>
    <scope>NUCLEOTIDE SEQUENCE</scope>
    <source>
        <strain evidence="3">CCMP2712</strain>
    </source>
</reference>
<keyword evidence="3" id="KW-1185">Reference proteome</keyword>
<dbReference type="Proteomes" id="UP000011087">
    <property type="component" value="Unassembled WGS sequence"/>
</dbReference>
<proteinExistence type="predicted"/>
<dbReference type="EMBL" id="JH992965">
    <property type="protein sequence ID" value="EKX55137.1"/>
    <property type="molecule type" value="Genomic_DNA"/>
</dbReference>
<dbReference type="AlphaFoldDB" id="L1K3H3"/>
<sequence length="155" mass="17998">MQRYLNTARSLCKVQVPRFALRNWAPLTSSRFLSTEAAVEEDDEDVVGYVEYDMFDETYMTEKEKAYIRKIERGVGDLKKFAAETPVTPEEVAQCIVNMIQTQLEENMDVVETVPEQDYATAVDIINQEKIKLGLDKLDVEPRRQLSLRQMFQHD</sequence>
<dbReference type="RefSeq" id="XP_005842117.1">
    <property type="nucleotide sequence ID" value="XM_005842060.1"/>
</dbReference>
<protein>
    <submittedName>
        <fullName evidence="1 2">Uncharacterized protein</fullName>
    </submittedName>
</protein>
<reference evidence="1 3" key="1">
    <citation type="journal article" date="2012" name="Nature">
        <title>Algal genomes reveal evolutionary mosaicism and the fate of nucleomorphs.</title>
        <authorList>
            <consortium name="DOE Joint Genome Institute"/>
            <person name="Curtis B.A."/>
            <person name="Tanifuji G."/>
            <person name="Burki F."/>
            <person name="Gruber A."/>
            <person name="Irimia M."/>
            <person name="Maruyama S."/>
            <person name="Arias M.C."/>
            <person name="Ball S.G."/>
            <person name="Gile G.H."/>
            <person name="Hirakawa Y."/>
            <person name="Hopkins J.F."/>
            <person name="Kuo A."/>
            <person name="Rensing S.A."/>
            <person name="Schmutz J."/>
            <person name="Symeonidi A."/>
            <person name="Elias M."/>
            <person name="Eveleigh R.J."/>
            <person name="Herman E.K."/>
            <person name="Klute M.J."/>
            <person name="Nakayama T."/>
            <person name="Obornik M."/>
            <person name="Reyes-Prieto A."/>
            <person name="Armbrust E.V."/>
            <person name="Aves S.J."/>
            <person name="Beiko R.G."/>
            <person name="Coutinho P."/>
            <person name="Dacks J.B."/>
            <person name="Durnford D.G."/>
            <person name="Fast N.M."/>
            <person name="Green B.R."/>
            <person name="Grisdale C.J."/>
            <person name="Hempel F."/>
            <person name="Henrissat B."/>
            <person name="Hoppner M.P."/>
            <person name="Ishida K."/>
            <person name="Kim E."/>
            <person name="Koreny L."/>
            <person name="Kroth P.G."/>
            <person name="Liu Y."/>
            <person name="Malik S.B."/>
            <person name="Maier U.G."/>
            <person name="McRose D."/>
            <person name="Mock T."/>
            <person name="Neilson J.A."/>
            <person name="Onodera N.T."/>
            <person name="Poole A.M."/>
            <person name="Pritham E.J."/>
            <person name="Richards T.A."/>
            <person name="Rocap G."/>
            <person name="Roy S.W."/>
            <person name="Sarai C."/>
            <person name="Schaack S."/>
            <person name="Shirato S."/>
            <person name="Slamovits C.H."/>
            <person name="Spencer D.F."/>
            <person name="Suzuki S."/>
            <person name="Worden A.Z."/>
            <person name="Zauner S."/>
            <person name="Barry K."/>
            <person name="Bell C."/>
            <person name="Bharti A.K."/>
            <person name="Crow J.A."/>
            <person name="Grimwood J."/>
            <person name="Kramer R."/>
            <person name="Lindquist E."/>
            <person name="Lucas S."/>
            <person name="Salamov A."/>
            <person name="McFadden G.I."/>
            <person name="Lane C.E."/>
            <person name="Keeling P.J."/>
            <person name="Gray M.W."/>
            <person name="Grigoriev I.V."/>
            <person name="Archibald J.M."/>
        </authorList>
    </citation>
    <scope>NUCLEOTIDE SEQUENCE</scope>
    <source>
        <strain evidence="1 3">CCMP2712</strain>
    </source>
</reference>
<reference evidence="2" key="3">
    <citation type="submission" date="2016-03" db="UniProtKB">
        <authorList>
            <consortium name="EnsemblProtists"/>
        </authorList>
    </citation>
    <scope>IDENTIFICATION</scope>
</reference>
<dbReference type="HOGENOM" id="CLU_1698835_0_0_1"/>
<evidence type="ECO:0000313" key="3">
    <source>
        <dbReference type="Proteomes" id="UP000011087"/>
    </source>
</evidence>